<keyword evidence="2" id="KW-0472">Membrane</keyword>
<keyword evidence="2" id="KW-0812">Transmembrane</keyword>
<dbReference type="OrthoDB" id="8958281at2759"/>
<keyword evidence="4" id="KW-1185">Reference proteome</keyword>
<dbReference type="EMBL" id="VCAZ01000072">
    <property type="protein sequence ID" value="TSO98581.1"/>
    <property type="molecule type" value="Genomic_DNA"/>
</dbReference>
<evidence type="ECO:0000313" key="4">
    <source>
        <dbReference type="Proteomes" id="UP000319801"/>
    </source>
</evidence>
<keyword evidence="2" id="KW-1133">Transmembrane helix</keyword>
<keyword evidence="1" id="KW-0175">Coiled coil</keyword>
<name>A0A556UG39_BAGYA</name>
<dbReference type="Gene3D" id="1.20.5.400">
    <property type="match status" value="1"/>
</dbReference>
<dbReference type="Proteomes" id="UP000319801">
    <property type="component" value="Unassembled WGS sequence"/>
</dbReference>
<sequence length="197" mass="22947">MNTEQETCDNFNNTVENKLDSQENTLSEGITVDEDEPDSWSIRRYPGPNNAWSRWFRLTAVCLLLLCVLLLTIVTVLGIKYNNLNAQHNHQQVTYNSLIMEREQFQTSYDNLTKERDQLQTSYSTMTKERDWLHSSNYQNEVKLKELTKEIIVLQARYDYMANKSTELQAENLRMKMAVIASGVRGNPIMQGMRIVL</sequence>
<feature type="transmembrane region" description="Helical" evidence="2">
    <location>
        <begin position="55"/>
        <end position="79"/>
    </location>
</feature>
<evidence type="ECO:0000256" key="1">
    <source>
        <dbReference type="SAM" id="Coils"/>
    </source>
</evidence>
<reference evidence="3 4" key="1">
    <citation type="journal article" date="2019" name="Genome Biol. Evol.">
        <title>Whole-Genome Sequencing of the Giant Devil Catfish, Bagarius yarrelli.</title>
        <authorList>
            <person name="Jiang W."/>
            <person name="Lv Y."/>
            <person name="Cheng L."/>
            <person name="Yang K."/>
            <person name="Chao B."/>
            <person name="Wang X."/>
            <person name="Li Y."/>
            <person name="Pan X."/>
            <person name="You X."/>
            <person name="Zhang Y."/>
            <person name="Yang J."/>
            <person name="Li J."/>
            <person name="Zhang X."/>
            <person name="Liu S."/>
            <person name="Sun C."/>
            <person name="Yang J."/>
            <person name="Shi Q."/>
        </authorList>
    </citation>
    <scope>NUCLEOTIDE SEQUENCE [LARGE SCALE GENOMIC DNA]</scope>
    <source>
        <strain evidence="3">JWS20170419001</strain>
        <tissue evidence="3">Muscle</tissue>
    </source>
</reference>
<feature type="coiled-coil region" evidence="1">
    <location>
        <begin position="95"/>
        <end position="129"/>
    </location>
</feature>
<organism evidence="3 4">
    <name type="scientific">Bagarius yarrelli</name>
    <name type="common">Goonch</name>
    <name type="synonym">Bagrus yarrelli</name>
    <dbReference type="NCBI Taxonomy" id="175774"/>
    <lineage>
        <taxon>Eukaryota</taxon>
        <taxon>Metazoa</taxon>
        <taxon>Chordata</taxon>
        <taxon>Craniata</taxon>
        <taxon>Vertebrata</taxon>
        <taxon>Euteleostomi</taxon>
        <taxon>Actinopterygii</taxon>
        <taxon>Neopterygii</taxon>
        <taxon>Teleostei</taxon>
        <taxon>Ostariophysi</taxon>
        <taxon>Siluriformes</taxon>
        <taxon>Sisoridae</taxon>
        <taxon>Sisorinae</taxon>
        <taxon>Bagarius</taxon>
    </lineage>
</organism>
<comment type="caution">
    <text evidence="3">The sequence shown here is derived from an EMBL/GenBank/DDBJ whole genome shotgun (WGS) entry which is preliminary data.</text>
</comment>
<gene>
    <name evidence="3" type="ORF">Baya_10663</name>
</gene>
<protein>
    <submittedName>
        <fullName evidence="3">Uncharacterized protein</fullName>
    </submittedName>
</protein>
<evidence type="ECO:0000256" key="2">
    <source>
        <dbReference type="SAM" id="Phobius"/>
    </source>
</evidence>
<dbReference type="AlphaFoldDB" id="A0A556UG39"/>
<accession>A0A556UG39</accession>
<proteinExistence type="predicted"/>
<evidence type="ECO:0000313" key="3">
    <source>
        <dbReference type="EMBL" id="TSO98581.1"/>
    </source>
</evidence>